<name>A0A0B0PU39_GOSAR</name>
<feature type="transmembrane region" description="Helical" evidence="1">
    <location>
        <begin position="20"/>
        <end position="36"/>
    </location>
</feature>
<organism evidence="2 3">
    <name type="scientific">Gossypium arboreum</name>
    <name type="common">Tree cotton</name>
    <name type="synonym">Gossypium nanking</name>
    <dbReference type="NCBI Taxonomy" id="29729"/>
    <lineage>
        <taxon>Eukaryota</taxon>
        <taxon>Viridiplantae</taxon>
        <taxon>Streptophyta</taxon>
        <taxon>Embryophyta</taxon>
        <taxon>Tracheophyta</taxon>
        <taxon>Spermatophyta</taxon>
        <taxon>Magnoliopsida</taxon>
        <taxon>eudicotyledons</taxon>
        <taxon>Gunneridae</taxon>
        <taxon>Pentapetalae</taxon>
        <taxon>rosids</taxon>
        <taxon>malvids</taxon>
        <taxon>Malvales</taxon>
        <taxon>Malvaceae</taxon>
        <taxon>Malvoideae</taxon>
        <taxon>Gossypium</taxon>
    </lineage>
</organism>
<evidence type="ECO:0000313" key="3">
    <source>
        <dbReference type="Proteomes" id="UP000032142"/>
    </source>
</evidence>
<evidence type="ECO:0000313" key="2">
    <source>
        <dbReference type="EMBL" id="KHG28317.1"/>
    </source>
</evidence>
<sequence length="37" mass="4190">MLGCYISWYQSYGLVDSWTNLAYVSLAIHAILLLVIV</sequence>
<keyword evidence="1" id="KW-1133">Transmembrane helix</keyword>
<proteinExistence type="predicted"/>
<keyword evidence="1" id="KW-0812">Transmembrane</keyword>
<protein>
    <submittedName>
        <fullName evidence="2">Uncharacterized protein</fullName>
    </submittedName>
</protein>
<keyword evidence="3" id="KW-1185">Reference proteome</keyword>
<gene>
    <name evidence="2" type="ORF">F383_34922</name>
</gene>
<reference evidence="3" key="1">
    <citation type="submission" date="2014-09" db="EMBL/GenBank/DDBJ databases">
        <authorList>
            <person name="Mudge J."/>
            <person name="Ramaraj T."/>
            <person name="Lindquist I.E."/>
            <person name="Bharti A.K."/>
            <person name="Sundararajan A."/>
            <person name="Cameron C.T."/>
            <person name="Woodward J.E."/>
            <person name="May G.D."/>
            <person name="Brubaker C."/>
            <person name="Broadhvest J."/>
            <person name="Wilkins T.A."/>
        </authorList>
    </citation>
    <scope>NUCLEOTIDE SEQUENCE</scope>
    <source>
        <strain evidence="3">cv. AKA8401</strain>
    </source>
</reference>
<dbReference type="Proteomes" id="UP000032142">
    <property type="component" value="Unassembled WGS sequence"/>
</dbReference>
<dbReference type="EMBL" id="KN444497">
    <property type="protein sequence ID" value="KHG28317.1"/>
    <property type="molecule type" value="Genomic_DNA"/>
</dbReference>
<accession>A0A0B0PU39</accession>
<dbReference type="AlphaFoldDB" id="A0A0B0PU39"/>
<evidence type="ECO:0000256" key="1">
    <source>
        <dbReference type="SAM" id="Phobius"/>
    </source>
</evidence>
<keyword evidence="1" id="KW-0472">Membrane</keyword>